<protein>
    <submittedName>
        <fullName evidence="1">Uncharacterized protein</fullName>
    </submittedName>
</protein>
<gene>
    <name evidence="1" type="ORF">COOX1_2420</name>
</gene>
<dbReference type="AlphaFoldDB" id="A0A6F9EDR8"/>
<organism evidence="1 2">
    <name type="scientific">Kyrpidia spormannii</name>
    <dbReference type="NCBI Taxonomy" id="2055160"/>
    <lineage>
        <taxon>Bacteria</taxon>
        <taxon>Bacillati</taxon>
        <taxon>Bacillota</taxon>
        <taxon>Bacilli</taxon>
        <taxon>Bacillales</taxon>
        <taxon>Alicyclobacillaceae</taxon>
        <taxon>Kyrpidia</taxon>
    </lineage>
</organism>
<evidence type="ECO:0000313" key="1">
    <source>
        <dbReference type="EMBL" id="CAB3394451.1"/>
    </source>
</evidence>
<reference evidence="1 2" key="1">
    <citation type="submission" date="2020-04" db="EMBL/GenBank/DDBJ databases">
        <authorList>
            <person name="Hogendoorn C."/>
        </authorList>
    </citation>
    <scope>NUCLEOTIDE SEQUENCE [LARGE SCALE GENOMIC DNA]</scope>
    <source>
        <strain evidence="1">COOX1</strain>
    </source>
</reference>
<accession>A0A6F9EDR8</accession>
<evidence type="ECO:0000313" key="2">
    <source>
        <dbReference type="Proteomes" id="UP000502196"/>
    </source>
</evidence>
<proteinExistence type="predicted"/>
<name>A0A6F9EDR8_9BACL</name>
<dbReference type="Proteomes" id="UP000502196">
    <property type="component" value="Chromosome"/>
</dbReference>
<sequence>MAGTAEKSEKIHREADLVGLVEYLRTLFGDQSLTLTAEPALRFSLEDYLDWKEQVEESE</sequence>
<dbReference type="EMBL" id="LR792683">
    <property type="protein sequence ID" value="CAB3394451.1"/>
    <property type="molecule type" value="Genomic_DNA"/>
</dbReference>